<dbReference type="GO" id="GO:0005829">
    <property type="term" value="C:cytosol"/>
    <property type="evidence" value="ECO:0007669"/>
    <property type="project" value="TreeGrafter"/>
</dbReference>
<dbReference type="InterPro" id="IPR001387">
    <property type="entry name" value="Cro/C1-type_HTH"/>
</dbReference>
<evidence type="ECO:0000313" key="3">
    <source>
        <dbReference type="EMBL" id="AWM13892.1"/>
    </source>
</evidence>
<gene>
    <name evidence="3" type="ORF">DI487_08470</name>
</gene>
<dbReference type="Gene3D" id="1.10.260.40">
    <property type="entry name" value="lambda repressor-like DNA-binding domains"/>
    <property type="match status" value="1"/>
</dbReference>
<dbReference type="Pfam" id="PF01381">
    <property type="entry name" value="HTH_3"/>
    <property type="match status" value="1"/>
</dbReference>
<dbReference type="InterPro" id="IPR050807">
    <property type="entry name" value="TransReg_Diox_bact_type"/>
</dbReference>
<dbReference type="EMBL" id="CP029463">
    <property type="protein sequence ID" value="AWM13892.1"/>
    <property type="molecule type" value="Genomic_DNA"/>
</dbReference>
<name>A0A2U8QUJ9_9FLAO</name>
<dbReference type="GO" id="GO:0003700">
    <property type="term" value="F:DNA-binding transcription factor activity"/>
    <property type="evidence" value="ECO:0007669"/>
    <property type="project" value="TreeGrafter"/>
</dbReference>
<dbReference type="GO" id="GO:0003677">
    <property type="term" value="F:DNA binding"/>
    <property type="evidence" value="ECO:0007669"/>
    <property type="project" value="UniProtKB-KW"/>
</dbReference>
<dbReference type="Proteomes" id="UP000245429">
    <property type="component" value="Chromosome"/>
</dbReference>
<dbReference type="AlphaFoldDB" id="A0A2U8QUJ9"/>
<dbReference type="CDD" id="cd00093">
    <property type="entry name" value="HTH_XRE"/>
    <property type="match status" value="1"/>
</dbReference>
<reference evidence="3 4" key="1">
    <citation type="submission" date="2018-05" db="EMBL/GenBank/DDBJ databases">
        <title>Flavobacterium sp. MEBiC07310.</title>
        <authorList>
            <person name="Baek K."/>
        </authorList>
    </citation>
    <scope>NUCLEOTIDE SEQUENCE [LARGE SCALE GENOMIC DNA]</scope>
    <source>
        <strain evidence="3 4">MEBiC07310</strain>
    </source>
</reference>
<evidence type="ECO:0000313" key="4">
    <source>
        <dbReference type="Proteomes" id="UP000245429"/>
    </source>
</evidence>
<protein>
    <submittedName>
        <fullName evidence="3">XRE family transcriptional regulator</fullName>
    </submittedName>
</protein>
<proteinExistence type="predicted"/>
<dbReference type="PROSITE" id="PS50943">
    <property type="entry name" value="HTH_CROC1"/>
    <property type="match status" value="1"/>
</dbReference>
<dbReference type="OrthoDB" id="680346at2"/>
<dbReference type="PANTHER" id="PTHR46797:SF1">
    <property type="entry name" value="METHYLPHOSPHONATE SYNTHASE"/>
    <property type="match status" value="1"/>
</dbReference>
<feature type="domain" description="HTH cro/C1-type" evidence="2">
    <location>
        <begin position="23"/>
        <end position="77"/>
    </location>
</feature>
<dbReference type="SUPFAM" id="SSF47413">
    <property type="entry name" value="lambda repressor-like DNA-binding domains"/>
    <property type="match status" value="1"/>
</dbReference>
<dbReference type="PANTHER" id="PTHR46797">
    <property type="entry name" value="HTH-TYPE TRANSCRIPTIONAL REGULATOR"/>
    <property type="match status" value="1"/>
</dbReference>
<evidence type="ECO:0000256" key="1">
    <source>
        <dbReference type="ARBA" id="ARBA00023125"/>
    </source>
</evidence>
<sequence length="82" mass="9561">MFEFYPVLAKDKTEILKLFGKNLRKLRESKGLTQEQLANELGLEISQISRIERGVINTSIYTLYQISSFLNIDMNELFKTTE</sequence>
<keyword evidence="1" id="KW-0238">DNA-binding</keyword>
<evidence type="ECO:0000259" key="2">
    <source>
        <dbReference type="PROSITE" id="PS50943"/>
    </source>
</evidence>
<dbReference type="SMART" id="SM00530">
    <property type="entry name" value="HTH_XRE"/>
    <property type="match status" value="1"/>
</dbReference>
<organism evidence="3 4">
    <name type="scientific">Flavobacterium sediminis</name>
    <dbReference type="NCBI Taxonomy" id="2201181"/>
    <lineage>
        <taxon>Bacteria</taxon>
        <taxon>Pseudomonadati</taxon>
        <taxon>Bacteroidota</taxon>
        <taxon>Flavobacteriia</taxon>
        <taxon>Flavobacteriales</taxon>
        <taxon>Flavobacteriaceae</taxon>
        <taxon>Flavobacterium</taxon>
    </lineage>
</organism>
<accession>A0A2U8QUJ9</accession>
<dbReference type="KEGG" id="fse:DI487_08470"/>
<dbReference type="InterPro" id="IPR010982">
    <property type="entry name" value="Lambda_DNA-bd_dom_sf"/>
</dbReference>
<keyword evidence="4" id="KW-1185">Reference proteome</keyword>